<dbReference type="EMBL" id="CP001848">
    <property type="protein sequence ID" value="ADB15704.1"/>
    <property type="molecule type" value="Genomic_DNA"/>
</dbReference>
<dbReference type="Pfam" id="PF02594">
    <property type="entry name" value="DUF167"/>
    <property type="match status" value="1"/>
</dbReference>
<dbReference type="InterPro" id="IPR036591">
    <property type="entry name" value="YggU-like_sf"/>
</dbReference>
<accession>D2R887</accession>
<dbReference type="InterPro" id="IPR003746">
    <property type="entry name" value="DUF167"/>
</dbReference>
<name>D2R887_PIRSD</name>
<dbReference type="STRING" id="530564.Psta_1020"/>
<dbReference type="SMART" id="SM01152">
    <property type="entry name" value="DUF167"/>
    <property type="match status" value="1"/>
</dbReference>
<dbReference type="HAMAP" id="MF_00634">
    <property type="entry name" value="UPF0235"/>
    <property type="match status" value="1"/>
</dbReference>
<gene>
    <name evidence="3" type="ordered locus">Psta_1020</name>
</gene>
<evidence type="ECO:0000313" key="3">
    <source>
        <dbReference type="EMBL" id="ADB15704.1"/>
    </source>
</evidence>
<dbReference type="SUPFAM" id="SSF69786">
    <property type="entry name" value="YggU-like"/>
    <property type="match status" value="1"/>
</dbReference>
<evidence type="ECO:0000313" key="4">
    <source>
        <dbReference type="Proteomes" id="UP000001887"/>
    </source>
</evidence>
<dbReference type="eggNOG" id="COG1872">
    <property type="taxonomic scope" value="Bacteria"/>
</dbReference>
<keyword evidence="4" id="KW-1185">Reference proteome</keyword>
<dbReference type="NCBIfam" id="TIGR00251">
    <property type="entry name" value="DUF167 family protein"/>
    <property type="match status" value="1"/>
</dbReference>
<evidence type="ECO:0000256" key="1">
    <source>
        <dbReference type="ARBA" id="ARBA00010364"/>
    </source>
</evidence>
<sequence length="102" mass="10622">MIELSQTTDGVLVGVKAQAAAKKNSLRGEHAGLLKISVTTAPEKGKANDAIADLLAAALAVRRSAVQIVAGHTQPLKKFLISGASLDEVREKIARALENAQP</sequence>
<organism evidence="3 4">
    <name type="scientific">Pirellula staleyi (strain ATCC 27377 / DSM 6068 / ICPB 4128)</name>
    <name type="common">Pirella staleyi</name>
    <dbReference type="NCBI Taxonomy" id="530564"/>
    <lineage>
        <taxon>Bacteria</taxon>
        <taxon>Pseudomonadati</taxon>
        <taxon>Planctomycetota</taxon>
        <taxon>Planctomycetia</taxon>
        <taxon>Pirellulales</taxon>
        <taxon>Pirellulaceae</taxon>
        <taxon>Pirellula</taxon>
    </lineage>
</organism>
<evidence type="ECO:0000256" key="2">
    <source>
        <dbReference type="HAMAP-Rule" id="MF_00634"/>
    </source>
</evidence>
<dbReference type="HOGENOM" id="CLU_130694_6_0_0"/>
<proteinExistence type="inferred from homology"/>
<dbReference type="OrthoDB" id="290224at2"/>
<dbReference type="AlphaFoldDB" id="D2R887"/>
<comment type="similarity">
    <text evidence="1 2">Belongs to the UPF0235 family.</text>
</comment>
<dbReference type="KEGG" id="psl:Psta_1020"/>
<reference evidence="3 4" key="1">
    <citation type="journal article" date="2009" name="Stand. Genomic Sci.">
        <title>Complete genome sequence of Pirellula staleyi type strain (ATCC 27377).</title>
        <authorList>
            <person name="Clum A."/>
            <person name="Tindall B.J."/>
            <person name="Sikorski J."/>
            <person name="Ivanova N."/>
            <person name="Mavrommatis K."/>
            <person name="Lucas S."/>
            <person name="Glavina del Rio T."/>
            <person name="Nolan M."/>
            <person name="Chen F."/>
            <person name="Tice H."/>
            <person name="Pitluck S."/>
            <person name="Cheng J.F."/>
            <person name="Chertkov O."/>
            <person name="Brettin T."/>
            <person name="Han C."/>
            <person name="Detter J.C."/>
            <person name="Kuske C."/>
            <person name="Bruce D."/>
            <person name="Goodwin L."/>
            <person name="Ovchinikova G."/>
            <person name="Pati A."/>
            <person name="Mikhailova N."/>
            <person name="Chen A."/>
            <person name="Palaniappan K."/>
            <person name="Land M."/>
            <person name="Hauser L."/>
            <person name="Chang Y.J."/>
            <person name="Jeffries C.D."/>
            <person name="Chain P."/>
            <person name="Rohde M."/>
            <person name="Goker M."/>
            <person name="Bristow J."/>
            <person name="Eisen J.A."/>
            <person name="Markowitz V."/>
            <person name="Hugenholtz P."/>
            <person name="Kyrpides N.C."/>
            <person name="Klenk H.P."/>
            <person name="Lapidus A."/>
        </authorList>
    </citation>
    <scope>NUCLEOTIDE SEQUENCE [LARGE SCALE GENOMIC DNA]</scope>
    <source>
        <strain evidence="4">ATCC 27377 / DSM 6068 / ICPB 4128</strain>
    </source>
</reference>
<dbReference type="Gene3D" id="3.30.1200.10">
    <property type="entry name" value="YggU-like"/>
    <property type="match status" value="1"/>
</dbReference>
<protein>
    <recommendedName>
        <fullName evidence="2">UPF0235 protein Psta_1020</fullName>
    </recommendedName>
</protein>
<dbReference type="Proteomes" id="UP000001887">
    <property type="component" value="Chromosome"/>
</dbReference>